<accession>A0A9J6DDF2</accession>
<evidence type="ECO:0000313" key="1">
    <source>
        <dbReference type="EMBL" id="KAH8020196.1"/>
    </source>
</evidence>
<dbReference type="PANTHER" id="PTHR22754">
    <property type="entry name" value="DISCO-INTERACTING PROTEIN 2 DIP2 -RELATED"/>
    <property type="match status" value="1"/>
</dbReference>
<protein>
    <submittedName>
        <fullName evidence="1">Uncharacterized protein</fullName>
    </submittedName>
</protein>
<dbReference type="Proteomes" id="UP000821866">
    <property type="component" value="Chromosome 8"/>
</dbReference>
<gene>
    <name evidence="1" type="ORF">HPB51_025380</name>
</gene>
<dbReference type="AlphaFoldDB" id="A0A9J6DDF2"/>
<sequence length="137" mass="14500">MGFMNSLNRKKANVAVCKSRDLHWGLLATKDHKDVNLSSLRLLLVADGSNPWSLSSCDQFISVFHSRGLHPDAVCPCAASPEALTVAVRRPGRVGAGASGRGVLSMAALSYGVIRVDMENSLTSLTLQDCGHILPGG</sequence>
<keyword evidence="2" id="KW-1185">Reference proteome</keyword>
<reference evidence="1" key="2">
    <citation type="submission" date="2021-09" db="EMBL/GenBank/DDBJ databases">
        <authorList>
            <person name="Jia N."/>
            <person name="Wang J."/>
            <person name="Shi W."/>
            <person name="Du L."/>
            <person name="Sun Y."/>
            <person name="Zhan W."/>
            <person name="Jiang J."/>
            <person name="Wang Q."/>
            <person name="Zhang B."/>
            <person name="Ji P."/>
            <person name="Sakyi L.B."/>
            <person name="Cui X."/>
            <person name="Yuan T."/>
            <person name="Jiang B."/>
            <person name="Yang W."/>
            <person name="Lam T.T.-Y."/>
            <person name="Chang Q."/>
            <person name="Ding S."/>
            <person name="Wang X."/>
            <person name="Zhu J."/>
            <person name="Ruan X."/>
            <person name="Zhao L."/>
            <person name="Wei J."/>
            <person name="Que T."/>
            <person name="Du C."/>
            <person name="Cheng J."/>
            <person name="Dai P."/>
            <person name="Han X."/>
            <person name="Huang E."/>
            <person name="Gao Y."/>
            <person name="Liu J."/>
            <person name="Shao H."/>
            <person name="Ye R."/>
            <person name="Li L."/>
            <person name="Wei W."/>
            <person name="Wang X."/>
            <person name="Wang C."/>
            <person name="Huo Q."/>
            <person name="Li W."/>
            <person name="Guo W."/>
            <person name="Chen H."/>
            <person name="Chen S."/>
            <person name="Zhou L."/>
            <person name="Zhou L."/>
            <person name="Ni X."/>
            <person name="Tian J."/>
            <person name="Zhou Y."/>
            <person name="Sheng Y."/>
            <person name="Liu T."/>
            <person name="Pan Y."/>
            <person name="Xia L."/>
            <person name="Li J."/>
            <person name="Zhao F."/>
            <person name="Cao W."/>
        </authorList>
    </citation>
    <scope>NUCLEOTIDE SEQUENCE</scope>
    <source>
        <strain evidence="1">Rmic-2018</strain>
        <tissue evidence="1">Larvae</tissue>
    </source>
</reference>
<dbReference type="PANTHER" id="PTHR22754:SF32">
    <property type="entry name" value="DISCO-INTERACTING PROTEIN 2"/>
    <property type="match status" value="1"/>
</dbReference>
<comment type="caution">
    <text evidence="1">The sequence shown here is derived from an EMBL/GenBank/DDBJ whole genome shotgun (WGS) entry which is preliminary data.</text>
</comment>
<organism evidence="1 2">
    <name type="scientific">Rhipicephalus microplus</name>
    <name type="common">Cattle tick</name>
    <name type="synonym">Boophilus microplus</name>
    <dbReference type="NCBI Taxonomy" id="6941"/>
    <lineage>
        <taxon>Eukaryota</taxon>
        <taxon>Metazoa</taxon>
        <taxon>Ecdysozoa</taxon>
        <taxon>Arthropoda</taxon>
        <taxon>Chelicerata</taxon>
        <taxon>Arachnida</taxon>
        <taxon>Acari</taxon>
        <taxon>Parasitiformes</taxon>
        <taxon>Ixodida</taxon>
        <taxon>Ixodoidea</taxon>
        <taxon>Ixodidae</taxon>
        <taxon>Rhipicephalinae</taxon>
        <taxon>Rhipicephalus</taxon>
        <taxon>Boophilus</taxon>
    </lineage>
</organism>
<reference evidence="1" key="1">
    <citation type="journal article" date="2020" name="Cell">
        <title>Large-Scale Comparative Analyses of Tick Genomes Elucidate Their Genetic Diversity and Vector Capacities.</title>
        <authorList>
            <consortium name="Tick Genome and Microbiome Consortium (TIGMIC)"/>
            <person name="Jia N."/>
            <person name="Wang J."/>
            <person name="Shi W."/>
            <person name="Du L."/>
            <person name="Sun Y."/>
            <person name="Zhan W."/>
            <person name="Jiang J.F."/>
            <person name="Wang Q."/>
            <person name="Zhang B."/>
            <person name="Ji P."/>
            <person name="Bell-Sakyi L."/>
            <person name="Cui X.M."/>
            <person name="Yuan T.T."/>
            <person name="Jiang B.G."/>
            <person name="Yang W.F."/>
            <person name="Lam T.T."/>
            <person name="Chang Q.C."/>
            <person name="Ding S.J."/>
            <person name="Wang X.J."/>
            <person name="Zhu J.G."/>
            <person name="Ruan X.D."/>
            <person name="Zhao L."/>
            <person name="Wei J.T."/>
            <person name="Ye R.Z."/>
            <person name="Que T.C."/>
            <person name="Du C.H."/>
            <person name="Zhou Y.H."/>
            <person name="Cheng J.X."/>
            <person name="Dai P.F."/>
            <person name="Guo W.B."/>
            <person name="Han X.H."/>
            <person name="Huang E.J."/>
            <person name="Li L.F."/>
            <person name="Wei W."/>
            <person name="Gao Y.C."/>
            <person name="Liu J.Z."/>
            <person name="Shao H.Z."/>
            <person name="Wang X."/>
            <person name="Wang C.C."/>
            <person name="Yang T.C."/>
            <person name="Huo Q.B."/>
            <person name="Li W."/>
            <person name="Chen H.Y."/>
            <person name="Chen S.E."/>
            <person name="Zhou L.G."/>
            <person name="Ni X.B."/>
            <person name="Tian J.H."/>
            <person name="Sheng Y."/>
            <person name="Liu T."/>
            <person name="Pan Y.S."/>
            <person name="Xia L.Y."/>
            <person name="Li J."/>
            <person name="Zhao F."/>
            <person name="Cao W.C."/>
        </authorList>
    </citation>
    <scope>NUCLEOTIDE SEQUENCE</scope>
    <source>
        <strain evidence="1">Rmic-2018</strain>
    </source>
</reference>
<dbReference type="EMBL" id="JABSTU010000010">
    <property type="protein sequence ID" value="KAH8020196.1"/>
    <property type="molecule type" value="Genomic_DNA"/>
</dbReference>
<dbReference type="Gene3D" id="3.40.50.12780">
    <property type="entry name" value="N-terminal domain of ligase-like"/>
    <property type="match status" value="1"/>
</dbReference>
<dbReference type="InterPro" id="IPR042099">
    <property type="entry name" value="ANL_N_sf"/>
</dbReference>
<evidence type="ECO:0000313" key="2">
    <source>
        <dbReference type="Proteomes" id="UP000821866"/>
    </source>
</evidence>
<name>A0A9J6DDF2_RHIMP</name>
<dbReference type="VEuPathDB" id="VectorBase:LOC119175688"/>
<proteinExistence type="predicted"/>